<proteinExistence type="predicted"/>
<dbReference type="AlphaFoldDB" id="A0A2U1MVT5"/>
<feature type="coiled-coil region" evidence="1">
    <location>
        <begin position="176"/>
        <end position="210"/>
    </location>
</feature>
<accession>A0A2U1MVT5</accession>
<reference evidence="2 3" key="1">
    <citation type="journal article" date="2018" name="Mol. Plant">
        <title>The genome of Artemisia annua provides insight into the evolution of Asteraceae family and artemisinin biosynthesis.</title>
        <authorList>
            <person name="Shen Q."/>
            <person name="Zhang L."/>
            <person name="Liao Z."/>
            <person name="Wang S."/>
            <person name="Yan T."/>
            <person name="Shi P."/>
            <person name="Liu M."/>
            <person name="Fu X."/>
            <person name="Pan Q."/>
            <person name="Wang Y."/>
            <person name="Lv Z."/>
            <person name="Lu X."/>
            <person name="Zhang F."/>
            <person name="Jiang W."/>
            <person name="Ma Y."/>
            <person name="Chen M."/>
            <person name="Hao X."/>
            <person name="Li L."/>
            <person name="Tang Y."/>
            <person name="Lv G."/>
            <person name="Zhou Y."/>
            <person name="Sun X."/>
            <person name="Brodelius P.E."/>
            <person name="Rose J.K.C."/>
            <person name="Tang K."/>
        </authorList>
    </citation>
    <scope>NUCLEOTIDE SEQUENCE [LARGE SCALE GENOMIC DNA]</scope>
    <source>
        <strain evidence="3">cv. Huhao1</strain>
        <tissue evidence="2">Leaf</tissue>
    </source>
</reference>
<comment type="caution">
    <text evidence="2">The sequence shown here is derived from an EMBL/GenBank/DDBJ whole genome shotgun (WGS) entry which is preliminary data.</text>
</comment>
<evidence type="ECO:0000313" key="3">
    <source>
        <dbReference type="Proteomes" id="UP000245207"/>
    </source>
</evidence>
<sequence length="282" mass="31302">MRRPNEFPSRKELLDGGRRDLVDAIVKKGGWMAFGWDDFEDGHTEDVNTRGDGYLRCSSSKQCASSSGRSVETVVQEDAGIEGILHRLEKHRSLSFGISKQDNGNCIDVSSKANDGHNGYVLPDAAAAETSRVERPKDLKSQLQQMQIELSSALCLLRSKSEAPNPEGHKSSSSKLHQLSDAWEFQENEIMNAKNRLRSIRGELAVLEGKMTMSINEAQKMLKAKQRGVDTGSRTLHLQTTYIIWPNSASEVHLAGSFDGWTTQVPSLSILKYAIIDYLPKP</sequence>
<dbReference type="PANTHER" id="PTHR47434">
    <property type="entry name" value="PROTEIN PTST HOMOLOG 3, CHLOROPLASTIC"/>
    <property type="match status" value="1"/>
</dbReference>
<evidence type="ECO:0008006" key="4">
    <source>
        <dbReference type="Google" id="ProtNLM"/>
    </source>
</evidence>
<keyword evidence="3" id="KW-1185">Reference proteome</keyword>
<evidence type="ECO:0000256" key="1">
    <source>
        <dbReference type="SAM" id="Coils"/>
    </source>
</evidence>
<dbReference type="PANTHER" id="PTHR47434:SF1">
    <property type="entry name" value="PROTEIN PTST HOMOLOG 2, CHLOROPLASTIC"/>
    <property type="match status" value="1"/>
</dbReference>
<dbReference type="STRING" id="35608.A0A2U1MVT5"/>
<name>A0A2U1MVT5_ARTAN</name>
<organism evidence="2 3">
    <name type="scientific">Artemisia annua</name>
    <name type="common">Sweet wormwood</name>
    <dbReference type="NCBI Taxonomy" id="35608"/>
    <lineage>
        <taxon>Eukaryota</taxon>
        <taxon>Viridiplantae</taxon>
        <taxon>Streptophyta</taxon>
        <taxon>Embryophyta</taxon>
        <taxon>Tracheophyta</taxon>
        <taxon>Spermatophyta</taxon>
        <taxon>Magnoliopsida</taxon>
        <taxon>eudicotyledons</taxon>
        <taxon>Gunneridae</taxon>
        <taxon>Pentapetalae</taxon>
        <taxon>asterids</taxon>
        <taxon>campanulids</taxon>
        <taxon>Asterales</taxon>
        <taxon>Asteraceae</taxon>
        <taxon>Asteroideae</taxon>
        <taxon>Anthemideae</taxon>
        <taxon>Artemisiinae</taxon>
        <taxon>Artemisia</taxon>
    </lineage>
</organism>
<dbReference type="Proteomes" id="UP000245207">
    <property type="component" value="Unassembled WGS sequence"/>
</dbReference>
<dbReference type="EMBL" id="PKPP01004252">
    <property type="protein sequence ID" value="PWA65314.1"/>
    <property type="molecule type" value="Genomic_DNA"/>
</dbReference>
<gene>
    <name evidence="2" type="ORF">CTI12_AA335610</name>
</gene>
<keyword evidence="1" id="KW-0175">Coiled coil</keyword>
<dbReference type="OrthoDB" id="531008at2759"/>
<evidence type="ECO:0000313" key="2">
    <source>
        <dbReference type="EMBL" id="PWA65314.1"/>
    </source>
</evidence>
<protein>
    <recommendedName>
        <fullName evidence="4">AMP-activated protein kinase glycogen-binding domain-containing protein</fullName>
    </recommendedName>
</protein>